<proteinExistence type="predicted"/>
<keyword evidence="2" id="KW-1185">Reference proteome</keyword>
<dbReference type="EMBL" id="JAOYFB010000036">
    <property type="protein sequence ID" value="KAK4021227.1"/>
    <property type="molecule type" value="Genomic_DNA"/>
</dbReference>
<reference evidence="1 2" key="1">
    <citation type="journal article" date="2023" name="Nucleic Acids Res.">
        <title>The hologenome of Daphnia magna reveals possible DNA methylation and microbiome-mediated evolution of the host genome.</title>
        <authorList>
            <person name="Chaturvedi A."/>
            <person name="Li X."/>
            <person name="Dhandapani V."/>
            <person name="Marshall H."/>
            <person name="Kissane S."/>
            <person name="Cuenca-Cambronero M."/>
            <person name="Asole G."/>
            <person name="Calvet F."/>
            <person name="Ruiz-Romero M."/>
            <person name="Marangio P."/>
            <person name="Guigo R."/>
            <person name="Rago D."/>
            <person name="Mirbahai L."/>
            <person name="Eastwood N."/>
            <person name="Colbourne J.K."/>
            <person name="Zhou J."/>
            <person name="Mallon E."/>
            <person name="Orsini L."/>
        </authorList>
    </citation>
    <scope>NUCLEOTIDE SEQUENCE [LARGE SCALE GENOMIC DNA]</scope>
    <source>
        <strain evidence="1">LRV0_1</strain>
    </source>
</reference>
<comment type="caution">
    <text evidence="1">The sequence shown here is derived from an EMBL/GenBank/DDBJ whole genome shotgun (WGS) entry which is preliminary data.</text>
</comment>
<name>A0ABR0A7V5_9CRUS</name>
<dbReference type="Proteomes" id="UP001234178">
    <property type="component" value="Unassembled WGS sequence"/>
</dbReference>
<evidence type="ECO:0000313" key="1">
    <source>
        <dbReference type="EMBL" id="KAK4021227.1"/>
    </source>
</evidence>
<gene>
    <name evidence="1" type="ORF">OUZ56_003146</name>
</gene>
<sequence length="95" mass="10894">MDLGSVIDLYDSLAEYLHTARSNSEKYEEESKMLTEIQTYAADEKKLKTFSFLTNLDKLTSDEITEAATALVKRYPKNVDYNLGTNQHHNGEDDR</sequence>
<accession>A0ABR0A7V5</accession>
<protein>
    <submittedName>
        <fullName evidence="1">Uncharacterized protein</fullName>
    </submittedName>
</protein>
<evidence type="ECO:0000313" key="2">
    <source>
        <dbReference type="Proteomes" id="UP001234178"/>
    </source>
</evidence>
<organism evidence="1 2">
    <name type="scientific">Daphnia magna</name>
    <dbReference type="NCBI Taxonomy" id="35525"/>
    <lineage>
        <taxon>Eukaryota</taxon>
        <taxon>Metazoa</taxon>
        <taxon>Ecdysozoa</taxon>
        <taxon>Arthropoda</taxon>
        <taxon>Crustacea</taxon>
        <taxon>Branchiopoda</taxon>
        <taxon>Diplostraca</taxon>
        <taxon>Cladocera</taxon>
        <taxon>Anomopoda</taxon>
        <taxon>Daphniidae</taxon>
        <taxon>Daphnia</taxon>
    </lineage>
</organism>